<gene>
    <name evidence="2" type="ORF">BD311DRAFT_663923</name>
</gene>
<proteinExistence type="predicted"/>
<name>A0A4Q9MM62_9APHY</name>
<reference evidence="2" key="1">
    <citation type="submission" date="2019-01" db="EMBL/GenBank/DDBJ databases">
        <title>Draft genome sequences of three monokaryotic isolates of the white-rot basidiomycete fungus Dichomitus squalens.</title>
        <authorList>
            <consortium name="DOE Joint Genome Institute"/>
            <person name="Lopez S.C."/>
            <person name="Andreopoulos B."/>
            <person name="Pangilinan J."/>
            <person name="Lipzen A."/>
            <person name="Riley R."/>
            <person name="Ahrendt S."/>
            <person name="Ng V."/>
            <person name="Barry K."/>
            <person name="Daum C."/>
            <person name="Grigoriev I.V."/>
            <person name="Hilden K.S."/>
            <person name="Makela M.R."/>
            <person name="de Vries R.P."/>
        </authorList>
    </citation>
    <scope>NUCLEOTIDE SEQUENCE [LARGE SCALE GENOMIC DNA]</scope>
    <source>
        <strain evidence="2">OM18370.1</strain>
    </source>
</reference>
<evidence type="ECO:0000256" key="1">
    <source>
        <dbReference type="SAM" id="MobiDB-lite"/>
    </source>
</evidence>
<accession>A0A4Q9MM62</accession>
<feature type="region of interest" description="Disordered" evidence="1">
    <location>
        <begin position="87"/>
        <end position="141"/>
    </location>
</feature>
<organism evidence="2">
    <name type="scientific">Dichomitus squalens</name>
    <dbReference type="NCBI Taxonomy" id="114155"/>
    <lineage>
        <taxon>Eukaryota</taxon>
        <taxon>Fungi</taxon>
        <taxon>Dikarya</taxon>
        <taxon>Basidiomycota</taxon>
        <taxon>Agaricomycotina</taxon>
        <taxon>Agaricomycetes</taxon>
        <taxon>Polyporales</taxon>
        <taxon>Polyporaceae</taxon>
        <taxon>Dichomitus</taxon>
    </lineage>
</organism>
<evidence type="ECO:0000313" key="2">
    <source>
        <dbReference type="EMBL" id="TBU28157.1"/>
    </source>
</evidence>
<sequence>MTTGISYEAIVHEPSRLNLNTLIVDPCTIPGSLILGTSYNHAHDVAVFLILVFRPCRAHHLLGRTWKKETRPNLSVSTKSLADTYRTLKHKPSSSSTLYDISEEPTTPLDHTPNTTCHKSPSPPYTTPRRRSETGFLPVKV</sequence>
<dbReference type="Proteomes" id="UP000292957">
    <property type="component" value="Unassembled WGS sequence"/>
</dbReference>
<dbReference type="EMBL" id="ML143424">
    <property type="protein sequence ID" value="TBU28157.1"/>
    <property type="molecule type" value="Genomic_DNA"/>
</dbReference>
<protein>
    <submittedName>
        <fullName evidence="2">Uncharacterized protein</fullName>
    </submittedName>
</protein>
<dbReference type="AlphaFoldDB" id="A0A4Q9MM62"/>